<protein>
    <submittedName>
        <fullName evidence="1">Uncharacterized protein</fullName>
    </submittedName>
</protein>
<reference evidence="1 2" key="1">
    <citation type="submission" date="2019-09" db="EMBL/GenBank/DDBJ databases">
        <authorList>
            <person name="Kritzky A."/>
            <person name="Schelkanova E.Y."/>
            <person name="Alkhova Z.V."/>
            <person name="Smirnova N.I."/>
        </authorList>
    </citation>
    <scope>NUCLEOTIDE SEQUENCE [LARGE SCALE GENOMIC DNA]</scope>
    <source>
        <strain evidence="1 2">M1526</strain>
    </source>
</reference>
<evidence type="ECO:0000313" key="1">
    <source>
        <dbReference type="EMBL" id="KAA1253674.1"/>
    </source>
</evidence>
<gene>
    <name evidence="1" type="ORF">F0M16_16495</name>
</gene>
<sequence>MFVLIYMSKIFYHGSDDYLPPGTKLRNCVDYEGKWGTAGFYRGLEYHRPNKFTAHKDSVFLVKELEDLEYAGGGEEYTFLVVPKGDVTKHDMYWSTKVTELMDSGFCVESDVVKEAALKYWCGEASEDPAWEYMCKEAIVLQVFDWDFDSSLIKDARADLEQKKILRREQTLCPS</sequence>
<proteinExistence type="predicted"/>
<dbReference type="AlphaFoldDB" id="A0A5B1C2F6"/>
<dbReference type="Proteomes" id="UP000323225">
    <property type="component" value="Unassembled WGS sequence"/>
</dbReference>
<accession>A0A5B1C2F6</accession>
<dbReference type="EMBL" id="VUAA01000019">
    <property type="protein sequence ID" value="KAA1253674.1"/>
    <property type="molecule type" value="Genomic_DNA"/>
</dbReference>
<organism evidence="1 2">
    <name type="scientific">Vibrio cholerae</name>
    <dbReference type="NCBI Taxonomy" id="666"/>
    <lineage>
        <taxon>Bacteria</taxon>
        <taxon>Pseudomonadati</taxon>
        <taxon>Pseudomonadota</taxon>
        <taxon>Gammaproteobacteria</taxon>
        <taxon>Vibrionales</taxon>
        <taxon>Vibrionaceae</taxon>
        <taxon>Vibrio</taxon>
    </lineage>
</organism>
<evidence type="ECO:0000313" key="2">
    <source>
        <dbReference type="Proteomes" id="UP000323225"/>
    </source>
</evidence>
<name>A0A5B1C2F6_VIBCL</name>
<comment type="caution">
    <text evidence="1">The sequence shown here is derived from an EMBL/GenBank/DDBJ whole genome shotgun (WGS) entry which is preliminary data.</text>
</comment>